<dbReference type="Pfam" id="PF00169">
    <property type="entry name" value="PH"/>
    <property type="match status" value="1"/>
</dbReference>
<dbReference type="GO" id="GO:0005769">
    <property type="term" value="C:early endosome"/>
    <property type="evidence" value="ECO:0007669"/>
    <property type="project" value="TreeGrafter"/>
</dbReference>
<dbReference type="SMART" id="SM00233">
    <property type="entry name" value="PH"/>
    <property type="match status" value="1"/>
</dbReference>
<dbReference type="Proteomes" id="UP000023152">
    <property type="component" value="Unassembled WGS sequence"/>
</dbReference>
<evidence type="ECO:0000313" key="4">
    <source>
        <dbReference type="EMBL" id="ETO24856.1"/>
    </source>
</evidence>
<organism evidence="4 5">
    <name type="scientific">Reticulomyxa filosa</name>
    <dbReference type="NCBI Taxonomy" id="46433"/>
    <lineage>
        <taxon>Eukaryota</taxon>
        <taxon>Sar</taxon>
        <taxon>Rhizaria</taxon>
        <taxon>Retaria</taxon>
        <taxon>Foraminifera</taxon>
        <taxon>Monothalamids</taxon>
        <taxon>Reticulomyxidae</taxon>
        <taxon>Reticulomyxa</taxon>
    </lineage>
</organism>
<feature type="domain" description="PH" evidence="3">
    <location>
        <begin position="37"/>
        <end position="138"/>
    </location>
</feature>
<evidence type="ECO:0000313" key="5">
    <source>
        <dbReference type="Proteomes" id="UP000023152"/>
    </source>
</evidence>
<dbReference type="PROSITE" id="PS50003">
    <property type="entry name" value="PH_DOMAIN"/>
    <property type="match status" value="1"/>
</dbReference>
<gene>
    <name evidence="4" type="ORF">RFI_12303</name>
</gene>
<dbReference type="GO" id="GO:0042147">
    <property type="term" value="P:retrograde transport, endosome to Golgi"/>
    <property type="evidence" value="ECO:0007669"/>
    <property type="project" value="TreeGrafter"/>
</dbReference>
<feature type="region of interest" description="Disordered" evidence="2">
    <location>
        <begin position="145"/>
        <end position="164"/>
    </location>
</feature>
<evidence type="ECO:0000259" key="3">
    <source>
        <dbReference type="PROSITE" id="PS50003"/>
    </source>
</evidence>
<name>X6NFW9_RETFI</name>
<reference evidence="4 5" key="1">
    <citation type="journal article" date="2013" name="Curr. Biol.">
        <title>The Genome of the Foraminiferan Reticulomyxa filosa.</title>
        <authorList>
            <person name="Glockner G."/>
            <person name="Hulsmann N."/>
            <person name="Schleicher M."/>
            <person name="Noegel A.A."/>
            <person name="Eichinger L."/>
            <person name="Gallinger C."/>
            <person name="Pawlowski J."/>
            <person name="Sierra R."/>
            <person name="Euteneuer U."/>
            <person name="Pillet L."/>
            <person name="Moustafa A."/>
            <person name="Platzer M."/>
            <person name="Groth M."/>
            <person name="Szafranski K."/>
            <person name="Schliwa M."/>
        </authorList>
    </citation>
    <scope>NUCLEOTIDE SEQUENCE [LARGE SCALE GENOMIC DNA]</scope>
</reference>
<dbReference type="OrthoDB" id="10055808at2759"/>
<protein>
    <recommendedName>
        <fullName evidence="3">PH domain-containing protein</fullName>
    </recommendedName>
</protein>
<dbReference type="GO" id="GO:0007032">
    <property type="term" value="P:endosome organization"/>
    <property type="evidence" value="ECO:0007669"/>
    <property type="project" value="TreeGrafter"/>
</dbReference>
<dbReference type="EMBL" id="ASPP01008913">
    <property type="protein sequence ID" value="ETO24856.1"/>
    <property type="molecule type" value="Genomic_DNA"/>
</dbReference>
<comment type="caution">
    <text evidence="4">The sequence shown here is derived from an EMBL/GenBank/DDBJ whole genome shotgun (WGS) entry which is preliminary data.</text>
</comment>
<dbReference type="InterPro" id="IPR011993">
    <property type="entry name" value="PH-like_dom_sf"/>
</dbReference>
<dbReference type="GO" id="GO:0005802">
    <property type="term" value="C:trans-Golgi network"/>
    <property type="evidence" value="ECO:0007669"/>
    <property type="project" value="TreeGrafter"/>
</dbReference>
<sequence length="250" mass="28252">MKNRAVGTVIKKKGGEQKKFRLKLLDLKNVRQPSTKASQKTGYLKKIHQSDSHSYGKYYFTLTKSRLLYLSKKKDGRVVGEIPLPCGINTSNVSSNKKYTFELLPSHPSSQHEKKIVLAADTEEQMNEWIDAIREASSKIFYPDELKGEGKTRDGGSSDRRDARASFSEKMLVDDDPNVVIGYKLKHMLSHNWFQMNEQLSNWRSPVSLRGLCSATTEDLSEEIYDSLTLGAIDPSLMLPSRALSVHNVL</sequence>
<dbReference type="InterPro" id="IPR045188">
    <property type="entry name" value="Boi1/Boi2-like"/>
</dbReference>
<proteinExistence type="predicted"/>
<dbReference type="PANTHER" id="PTHR22902:SF27">
    <property type="entry name" value="PLECKSTRIN HOMOLOGY DOMAIN-CONTAINING FAMILY A MEMBER 3"/>
    <property type="match status" value="1"/>
</dbReference>
<dbReference type="Gene3D" id="2.30.29.30">
    <property type="entry name" value="Pleckstrin-homology domain (PH domain)/Phosphotyrosine-binding domain (PTB)"/>
    <property type="match status" value="1"/>
</dbReference>
<dbReference type="AlphaFoldDB" id="X6NFW9"/>
<accession>X6NFW9</accession>
<dbReference type="GO" id="GO:0005829">
    <property type="term" value="C:cytosol"/>
    <property type="evidence" value="ECO:0007669"/>
    <property type="project" value="GOC"/>
</dbReference>
<dbReference type="InterPro" id="IPR001849">
    <property type="entry name" value="PH_domain"/>
</dbReference>
<dbReference type="SUPFAM" id="SSF50729">
    <property type="entry name" value="PH domain-like"/>
    <property type="match status" value="1"/>
</dbReference>
<keyword evidence="5" id="KW-1185">Reference proteome</keyword>
<dbReference type="GO" id="GO:0055037">
    <property type="term" value="C:recycling endosome"/>
    <property type="evidence" value="ECO:0007669"/>
    <property type="project" value="TreeGrafter"/>
</dbReference>
<evidence type="ECO:0000256" key="2">
    <source>
        <dbReference type="SAM" id="MobiDB-lite"/>
    </source>
</evidence>
<evidence type="ECO:0000256" key="1">
    <source>
        <dbReference type="ARBA" id="ARBA00022553"/>
    </source>
</evidence>
<dbReference type="GO" id="GO:0001881">
    <property type="term" value="P:receptor recycling"/>
    <property type="evidence" value="ECO:0007669"/>
    <property type="project" value="TreeGrafter"/>
</dbReference>
<keyword evidence="1" id="KW-0597">Phosphoprotein</keyword>
<dbReference type="PANTHER" id="PTHR22902">
    <property type="entry name" value="SESQUIPEDALIAN"/>
    <property type="match status" value="1"/>
</dbReference>